<proteinExistence type="predicted"/>
<evidence type="ECO:0000259" key="1">
    <source>
        <dbReference type="Pfam" id="PF00534"/>
    </source>
</evidence>
<keyword evidence="3" id="KW-1185">Reference proteome</keyword>
<sequence length="397" mass="44858">MQKPVLTIFYQFNPWRSSIGGIQTIIRSFLKYAPDSFEIRFVGTTDDPTEPLFTWREANYAGRTLQFMPILTLQDNNHRKRIPVTVRYTAALLRTCLESDFMHFHRLEPTIASKQWQGEKTLFVHNDLKQQAAKQKIPALNHALERYLIQQFDQVLSCHTGSLELYQDRYPNLSDRITYINNSYDDGVFQPAPDRSAHRRVLAQTMNLPEETQFILFAGRLQPQKDPVLLIQAIAALSHPNAHLLLAGDGELAPEVRAEITRLGVPATMLGAQTQTEMLRLYQAASVFVLSSRFEGLPVSVLEALGCGTPIVTTDCGDTPRLLNSKSGVVCQDRAAITIAKALDQVLFNPDHFPVEACVSAAQPYAAQAIVSRVYEDMLWRWKARSRERVPVARSYT</sequence>
<protein>
    <recommendedName>
        <fullName evidence="1">Glycosyl transferase family 1 domain-containing protein</fullName>
    </recommendedName>
</protein>
<evidence type="ECO:0000313" key="2">
    <source>
        <dbReference type="EMBL" id="BAY57204.1"/>
    </source>
</evidence>
<dbReference type="PANTHER" id="PTHR45947">
    <property type="entry name" value="SULFOQUINOVOSYL TRANSFERASE SQD2"/>
    <property type="match status" value="1"/>
</dbReference>
<dbReference type="PANTHER" id="PTHR45947:SF15">
    <property type="entry name" value="TEICHURONIC ACID BIOSYNTHESIS GLYCOSYLTRANSFERASE TUAC-RELATED"/>
    <property type="match status" value="1"/>
</dbReference>
<dbReference type="AlphaFoldDB" id="A0A1Z4JKE8"/>
<reference evidence="2 3" key="1">
    <citation type="submission" date="2017-06" db="EMBL/GenBank/DDBJ databases">
        <title>Genome sequencing of cyanobaciteial culture collection at National Institute for Environmental Studies (NIES).</title>
        <authorList>
            <person name="Hirose Y."/>
            <person name="Shimura Y."/>
            <person name="Fujisawa T."/>
            <person name="Nakamura Y."/>
            <person name="Kawachi M."/>
        </authorList>
    </citation>
    <scope>NUCLEOTIDE SEQUENCE [LARGE SCALE GENOMIC DNA]</scope>
    <source>
        <strain evidence="2 3">NIES-2135</strain>
    </source>
</reference>
<dbReference type="Gene3D" id="3.40.50.2000">
    <property type="entry name" value="Glycogen Phosphorylase B"/>
    <property type="match status" value="2"/>
</dbReference>
<dbReference type="EMBL" id="AP018203">
    <property type="protein sequence ID" value="BAY57204.1"/>
    <property type="molecule type" value="Genomic_DNA"/>
</dbReference>
<name>A0A1Z4JKE8_LEPBY</name>
<accession>A0A1Z4JKE8</accession>
<dbReference type="Proteomes" id="UP000217895">
    <property type="component" value="Chromosome"/>
</dbReference>
<gene>
    <name evidence="2" type="ORF">NIES2135_40680</name>
</gene>
<dbReference type="Pfam" id="PF00534">
    <property type="entry name" value="Glycos_transf_1"/>
    <property type="match status" value="1"/>
</dbReference>
<dbReference type="GO" id="GO:0016757">
    <property type="term" value="F:glycosyltransferase activity"/>
    <property type="evidence" value="ECO:0007669"/>
    <property type="project" value="InterPro"/>
</dbReference>
<dbReference type="InterPro" id="IPR001296">
    <property type="entry name" value="Glyco_trans_1"/>
</dbReference>
<organism evidence="2 3">
    <name type="scientific">Leptolyngbya boryana NIES-2135</name>
    <dbReference type="NCBI Taxonomy" id="1973484"/>
    <lineage>
        <taxon>Bacteria</taxon>
        <taxon>Bacillati</taxon>
        <taxon>Cyanobacteriota</taxon>
        <taxon>Cyanophyceae</taxon>
        <taxon>Leptolyngbyales</taxon>
        <taxon>Leptolyngbyaceae</taxon>
        <taxon>Leptolyngbya group</taxon>
        <taxon>Leptolyngbya</taxon>
    </lineage>
</organism>
<evidence type="ECO:0000313" key="3">
    <source>
        <dbReference type="Proteomes" id="UP000217895"/>
    </source>
</evidence>
<feature type="domain" description="Glycosyl transferase family 1" evidence="1">
    <location>
        <begin position="207"/>
        <end position="350"/>
    </location>
</feature>
<dbReference type="SUPFAM" id="SSF53756">
    <property type="entry name" value="UDP-Glycosyltransferase/glycogen phosphorylase"/>
    <property type="match status" value="1"/>
</dbReference>
<dbReference type="InterPro" id="IPR050194">
    <property type="entry name" value="Glycosyltransferase_grp1"/>
</dbReference>
<dbReference type="CDD" id="cd03801">
    <property type="entry name" value="GT4_PimA-like"/>
    <property type="match status" value="1"/>
</dbReference>